<keyword evidence="1" id="KW-0812">Transmembrane</keyword>
<dbReference type="AlphaFoldDB" id="A0A251VNC9"/>
<evidence type="ECO:0000256" key="1">
    <source>
        <dbReference type="SAM" id="Phobius"/>
    </source>
</evidence>
<organism evidence="2 3">
    <name type="scientific">Helianthus annuus</name>
    <name type="common">Common sunflower</name>
    <dbReference type="NCBI Taxonomy" id="4232"/>
    <lineage>
        <taxon>Eukaryota</taxon>
        <taxon>Viridiplantae</taxon>
        <taxon>Streptophyta</taxon>
        <taxon>Embryophyta</taxon>
        <taxon>Tracheophyta</taxon>
        <taxon>Spermatophyta</taxon>
        <taxon>Magnoliopsida</taxon>
        <taxon>eudicotyledons</taxon>
        <taxon>Gunneridae</taxon>
        <taxon>Pentapetalae</taxon>
        <taxon>asterids</taxon>
        <taxon>campanulids</taxon>
        <taxon>Asterales</taxon>
        <taxon>Asteraceae</taxon>
        <taxon>Asteroideae</taxon>
        <taxon>Heliantheae alliance</taxon>
        <taxon>Heliantheae</taxon>
        <taxon>Helianthus</taxon>
    </lineage>
</organism>
<evidence type="ECO:0000313" key="2">
    <source>
        <dbReference type="EMBL" id="OTG36552.1"/>
    </source>
</evidence>
<accession>A0A251VNC9</accession>
<proteinExistence type="predicted"/>
<dbReference type="InParanoid" id="A0A251VNC9"/>
<gene>
    <name evidence="2" type="ORF">HannXRQ_Chr01g0008851</name>
</gene>
<protein>
    <recommendedName>
        <fullName evidence="4">Transmembrane protein</fullName>
    </recommendedName>
</protein>
<evidence type="ECO:0008006" key="4">
    <source>
        <dbReference type="Google" id="ProtNLM"/>
    </source>
</evidence>
<name>A0A251VNC9_HELAN</name>
<sequence length="161" mass="18462">MKRHSTLNPNCDPYLNPSRDAMKIKIESNRKILLMVQGLVIFVNLYFLQIDSKLPRISSSFLTIDSYNNPYILSTILDQNMIAIATHMMYDQFYFGLLILVAVSPESTVVSISISENLEFLDEATFSTQLMWQVSNNKDHLRGVTFECYKCLLVCSMGLQM</sequence>
<keyword evidence="1" id="KW-0472">Membrane</keyword>
<feature type="transmembrane region" description="Helical" evidence="1">
    <location>
        <begin position="32"/>
        <end position="50"/>
    </location>
</feature>
<reference evidence="3" key="1">
    <citation type="journal article" date="2017" name="Nature">
        <title>The sunflower genome provides insights into oil metabolism, flowering and Asterid evolution.</title>
        <authorList>
            <person name="Badouin H."/>
            <person name="Gouzy J."/>
            <person name="Grassa C.J."/>
            <person name="Murat F."/>
            <person name="Staton S.E."/>
            <person name="Cottret L."/>
            <person name="Lelandais-Briere C."/>
            <person name="Owens G.L."/>
            <person name="Carrere S."/>
            <person name="Mayjonade B."/>
            <person name="Legrand L."/>
            <person name="Gill N."/>
            <person name="Kane N.C."/>
            <person name="Bowers J.E."/>
            <person name="Hubner S."/>
            <person name="Bellec A."/>
            <person name="Berard A."/>
            <person name="Berges H."/>
            <person name="Blanchet N."/>
            <person name="Boniface M.C."/>
            <person name="Brunel D."/>
            <person name="Catrice O."/>
            <person name="Chaidir N."/>
            <person name="Claudel C."/>
            <person name="Donnadieu C."/>
            <person name="Faraut T."/>
            <person name="Fievet G."/>
            <person name="Helmstetter N."/>
            <person name="King M."/>
            <person name="Knapp S.J."/>
            <person name="Lai Z."/>
            <person name="Le Paslier M.C."/>
            <person name="Lippi Y."/>
            <person name="Lorenzon L."/>
            <person name="Mandel J.R."/>
            <person name="Marage G."/>
            <person name="Marchand G."/>
            <person name="Marquand E."/>
            <person name="Bret-Mestries E."/>
            <person name="Morien E."/>
            <person name="Nambeesan S."/>
            <person name="Nguyen T."/>
            <person name="Pegot-Espagnet P."/>
            <person name="Pouilly N."/>
            <person name="Raftis F."/>
            <person name="Sallet E."/>
            <person name="Schiex T."/>
            <person name="Thomas J."/>
            <person name="Vandecasteele C."/>
            <person name="Vares D."/>
            <person name="Vear F."/>
            <person name="Vautrin S."/>
            <person name="Crespi M."/>
            <person name="Mangin B."/>
            <person name="Burke J.M."/>
            <person name="Salse J."/>
            <person name="Munos S."/>
            <person name="Vincourt P."/>
            <person name="Rieseberg L.H."/>
            <person name="Langlade N.B."/>
        </authorList>
    </citation>
    <scope>NUCLEOTIDE SEQUENCE [LARGE SCALE GENOMIC DNA]</scope>
    <source>
        <strain evidence="3">cv. SF193</strain>
    </source>
</reference>
<keyword evidence="3" id="KW-1185">Reference proteome</keyword>
<dbReference type="EMBL" id="CM007890">
    <property type="protein sequence ID" value="OTG36552.1"/>
    <property type="molecule type" value="Genomic_DNA"/>
</dbReference>
<evidence type="ECO:0000313" key="3">
    <source>
        <dbReference type="Proteomes" id="UP000215914"/>
    </source>
</evidence>
<dbReference type="Proteomes" id="UP000215914">
    <property type="component" value="Chromosome 1"/>
</dbReference>
<keyword evidence="1" id="KW-1133">Transmembrane helix</keyword>